<gene>
    <name evidence="1" type="ORF">PIB30_093661</name>
</gene>
<organism evidence="1 2">
    <name type="scientific">Stylosanthes scabra</name>
    <dbReference type="NCBI Taxonomy" id="79078"/>
    <lineage>
        <taxon>Eukaryota</taxon>
        <taxon>Viridiplantae</taxon>
        <taxon>Streptophyta</taxon>
        <taxon>Embryophyta</taxon>
        <taxon>Tracheophyta</taxon>
        <taxon>Spermatophyta</taxon>
        <taxon>Magnoliopsida</taxon>
        <taxon>eudicotyledons</taxon>
        <taxon>Gunneridae</taxon>
        <taxon>Pentapetalae</taxon>
        <taxon>rosids</taxon>
        <taxon>fabids</taxon>
        <taxon>Fabales</taxon>
        <taxon>Fabaceae</taxon>
        <taxon>Papilionoideae</taxon>
        <taxon>50 kb inversion clade</taxon>
        <taxon>dalbergioids sensu lato</taxon>
        <taxon>Dalbergieae</taxon>
        <taxon>Pterocarpus clade</taxon>
        <taxon>Stylosanthes</taxon>
    </lineage>
</organism>
<keyword evidence="2" id="KW-1185">Reference proteome</keyword>
<accession>A0ABU6SVL4</accession>
<sequence length="128" mass="14188">ATILSSSTLVQESASRFGLPLRLSGRSWAESAAFGTSRLNPGSTPVHLGEPVHWVNQPMVHLVNWSTSLDQSMLVNHQLIAVNGGQSLVNFFFSTGPSQKVKRVYTDFANSDHRKFCGPNCEQLRRKY</sequence>
<evidence type="ECO:0000313" key="1">
    <source>
        <dbReference type="EMBL" id="MED6140482.1"/>
    </source>
</evidence>
<dbReference type="Proteomes" id="UP001341840">
    <property type="component" value="Unassembled WGS sequence"/>
</dbReference>
<comment type="caution">
    <text evidence="1">The sequence shown here is derived from an EMBL/GenBank/DDBJ whole genome shotgun (WGS) entry which is preliminary data.</text>
</comment>
<reference evidence="1 2" key="1">
    <citation type="journal article" date="2023" name="Plants (Basel)">
        <title>Bridging the Gap: Combining Genomics and Transcriptomics Approaches to Understand Stylosanthes scabra, an Orphan Legume from the Brazilian Caatinga.</title>
        <authorList>
            <person name="Ferreira-Neto J.R.C."/>
            <person name="da Silva M.D."/>
            <person name="Binneck E."/>
            <person name="de Melo N.F."/>
            <person name="da Silva R.H."/>
            <person name="de Melo A.L.T.M."/>
            <person name="Pandolfi V."/>
            <person name="Bustamante F.O."/>
            <person name="Brasileiro-Vidal A.C."/>
            <person name="Benko-Iseppon A.M."/>
        </authorList>
    </citation>
    <scope>NUCLEOTIDE SEQUENCE [LARGE SCALE GENOMIC DNA]</scope>
    <source>
        <tissue evidence="1">Leaves</tissue>
    </source>
</reference>
<proteinExistence type="predicted"/>
<protein>
    <submittedName>
        <fullName evidence="1">Uncharacterized protein</fullName>
    </submittedName>
</protein>
<evidence type="ECO:0000313" key="2">
    <source>
        <dbReference type="Proteomes" id="UP001341840"/>
    </source>
</evidence>
<dbReference type="EMBL" id="JASCZI010062431">
    <property type="protein sequence ID" value="MED6140482.1"/>
    <property type="molecule type" value="Genomic_DNA"/>
</dbReference>
<feature type="non-terminal residue" evidence="1">
    <location>
        <position position="1"/>
    </location>
</feature>
<name>A0ABU6SVL4_9FABA</name>